<reference evidence="2 3" key="1">
    <citation type="submission" date="2022-06" db="EMBL/GenBank/DDBJ databases">
        <authorList>
            <person name="Jeon C.O."/>
        </authorList>
    </citation>
    <scope>NUCLEOTIDE SEQUENCE [LARGE SCALE GENOMIC DNA]</scope>
    <source>
        <strain evidence="2 3">KCTC 13943</strain>
    </source>
</reference>
<keyword evidence="1" id="KW-1133">Transmembrane helix</keyword>
<dbReference type="EMBL" id="JAMQCR010000001">
    <property type="protein sequence ID" value="MCM2532843.1"/>
    <property type="molecule type" value="Genomic_DNA"/>
</dbReference>
<organism evidence="2 3">
    <name type="scientific">Neobacillus pocheonensis</name>
    <dbReference type="NCBI Taxonomy" id="363869"/>
    <lineage>
        <taxon>Bacteria</taxon>
        <taxon>Bacillati</taxon>
        <taxon>Bacillota</taxon>
        <taxon>Bacilli</taxon>
        <taxon>Bacillales</taxon>
        <taxon>Bacillaceae</taxon>
        <taxon>Neobacillus</taxon>
    </lineage>
</organism>
<keyword evidence="3" id="KW-1185">Reference proteome</keyword>
<protein>
    <submittedName>
        <fullName evidence="2">Uncharacterized protein</fullName>
    </submittedName>
</protein>
<feature type="transmembrane region" description="Helical" evidence="1">
    <location>
        <begin position="39"/>
        <end position="60"/>
    </location>
</feature>
<keyword evidence="1" id="KW-0472">Membrane</keyword>
<accession>A0ABT0W960</accession>
<evidence type="ECO:0000256" key="1">
    <source>
        <dbReference type="SAM" id="Phobius"/>
    </source>
</evidence>
<proteinExistence type="predicted"/>
<comment type="caution">
    <text evidence="2">The sequence shown here is derived from an EMBL/GenBank/DDBJ whole genome shotgun (WGS) entry which is preliminary data.</text>
</comment>
<evidence type="ECO:0000313" key="2">
    <source>
        <dbReference type="EMBL" id="MCM2532843.1"/>
    </source>
</evidence>
<keyword evidence="1" id="KW-0812">Transmembrane</keyword>
<evidence type="ECO:0000313" key="3">
    <source>
        <dbReference type="Proteomes" id="UP001523262"/>
    </source>
</evidence>
<feature type="transmembrane region" description="Helical" evidence="1">
    <location>
        <begin position="6"/>
        <end position="27"/>
    </location>
</feature>
<dbReference type="Proteomes" id="UP001523262">
    <property type="component" value="Unassembled WGS sequence"/>
</dbReference>
<name>A0ABT0W960_9BACI</name>
<gene>
    <name evidence="2" type="ORF">NDK43_11135</name>
</gene>
<sequence>MSDLQGYTITALLIFSMVGIPSLFYLFTRKLFGGCLGYILFLFCIPVMMAVFGFVLKLIFG</sequence>